<dbReference type="RefSeq" id="XP_022339813.1">
    <property type="nucleotide sequence ID" value="XM_022484105.1"/>
</dbReference>
<name>A0A8B8EJY2_CRAVI</name>
<accession>A0A8B8EJY2</accession>
<dbReference type="OrthoDB" id="6209908at2759"/>
<feature type="transmembrane region" description="Helical" evidence="5">
    <location>
        <begin position="35"/>
        <end position="55"/>
    </location>
</feature>
<keyword evidence="7" id="KW-1185">Reference proteome</keyword>
<organism evidence="7 8">
    <name type="scientific">Crassostrea virginica</name>
    <name type="common">Eastern oyster</name>
    <dbReference type="NCBI Taxonomy" id="6565"/>
    <lineage>
        <taxon>Eukaryota</taxon>
        <taxon>Metazoa</taxon>
        <taxon>Spiralia</taxon>
        <taxon>Lophotrochozoa</taxon>
        <taxon>Mollusca</taxon>
        <taxon>Bivalvia</taxon>
        <taxon>Autobranchia</taxon>
        <taxon>Pteriomorphia</taxon>
        <taxon>Ostreida</taxon>
        <taxon>Ostreoidea</taxon>
        <taxon>Ostreidae</taxon>
        <taxon>Crassostrea</taxon>
    </lineage>
</organism>
<evidence type="ECO:0000313" key="7">
    <source>
        <dbReference type="Proteomes" id="UP000694844"/>
    </source>
</evidence>
<comment type="subcellular location">
    <subcellularLocation>
        <location evidence="1">Membrane</location>
        <topology evidence="1">Multi-pass membrane protein</topology>
    </subcellularLocation>
</comment>
<dbReference type="GO" id="GO:0016020">
    <property type="term" value="C:membrane"/>
    <property type="evidence" value="ECO:0007669"/>
    <property type="project" value="UniProtKB-SubCell"/>
</dbReference>
<evidence type="ECO:0000256" key="2">
    <source>
        <dbReference type="ARBA" id="ARBA00022692"/>
    </source>
</evidence>
<dbReference type="Pfam" id="PF13705">
    <property type="entry name" value="TRC8_N"/>
    <property type="match status" value="1"/>
</dbReference>
<dbReference type="Proteomes" id="UP000694844">
    <property type="component" value="Chromosome 5"/>
</dbReference>
<dbReference type="GeneID" id="111134763"/>
<dbReference type="KEGG" id="cvn:111134763"/>
<dbReference type="InterPro" id="IPR025754">
    <property type="entry name" value="TRC8_N_dom"/>
</dbReference>
<feature type="transmembrane region" description="Helical" evidence="5">
    <location>
        <begin position="127"/>
        <end position="145"/>
    </location>
</feature>
<evidence type="ECO:0000256" key="1">
    <source>
        <dbReference type="ARBA" id="ARBA00004141"/>
    </source>
</evidence>
<keyword evidence="4 5" id="KW-0472">Membrane</keyword>
<evidence type="ECO:0000259" key="6">
    <source>
        <dbReference type="Pfam" id="PF13705"/>
    </source>
</evidence>
<gene>
    <name evidence="8" type="primary">LOC111134763</name>
</gene>
<protein>
    <submittedName>
        <fullName evidence="8">Uncharacterized protein LOC111134763</fullName>
    </submittedName>
</protein>
<feature type="transmembrane region" description="Helical" evidence="5">
    <location>
        <begin position="62"/>
        <end position="80"/>
    </location>
</feature>
<sequence>MVKLKCATSILAGVVTVLRLPSFFILEKWVLSTEGITWSQLPLKAYGFVLATLMLTLRQDHLFKLYWNLATEMLLLYLPSQYVLRKVLEPTLNGIQINDSAILTAFLLCTATGLLAVHLSEEKTWKAAAMMVNTLPVAAVCIGLTPYITHYIHGFTSTLILCYLSYRVSLSERGLIEEIYLWIHLVDVFGFYSVTKPIIDSIQQQLLVFWVATFAYSAAFTVKETDYLIWNMSWSDWITFLLTCVEECCRTPVGLMATSVVDYWSQVSLLPMPHLMPASHWKHFCMVSEKPVGTWTMLGA</sequence>
<evidence type="ECO:0000256" key="5">
    <source>
        <dbReference type="SAM" id="Phobius"/>
    </source>
</evidence>
<evidence type="ECO:0000256" key="3">
    <source>
        <dbReference type="ARBA" id="ARBA00022989"/>
    </source>
</evidence>
<proteinExistence type="predicted"/>
<keyword evidence="3 5" id="KW-1133">Transmembrane helix</keyword>
<feature type="domain" description="TRC8-like N-terminal" evidence="6">
    <location>
        <begin position="14"/>
        <end position="261"/>
    </location>
</feature>
<evidence type="ECO:0000313" key="8">
    <source>
        <dbReference type="RefSeq" id="XP_022339813.1"/>
    </source>
</evidence>
<keyword evidence="2 5" id="KW-0812">Transmembrane</keyword>
<dbReference type="AlphaFoldDB" id="A0A8B8EJY2"/>
<evidence type="ECO:0000256" key="4">
    <source>
        <dbReference type="ARBA" id="ARBA00023136"/>
    </source>
</evidence>
<reference evidence="8" key="1">
    <citation type="submission" date="2025-08" db="UniProtKB">
        <authorList>
            <consortium name="RefSeq"/>
        </authorList>
    </citation>
    <scope>IDENTIFICATION</scope>
    <source>
        <tissue evidence="8">Whole sample</tissue>
    </source>
</reference>
<feature type="transmembrane region" description="Helical" evidence="5">
    <location>
        <begin position="100"/>
        <end position="120"/>
    </location>
</feature>